<name>A0A0D2A3J5_9PEZI</name>
<feature type="transmembrane region" description="Helical" evidence="7">
    <location>
        <begin position="57"/>
        <end position="79"/>
    </location>
</feature>
<organism evidence="9 10">
    <name type="scientific">Verruconis gallopava</name>
    <dbReference type="NCBI Taxonomy" id="253628"/>
    <lineage>
        <taxon>Eukaryota</taxon>
        <taxon>Fungi</taxon>
        <taxon>Dikarya</taxon>
        <taxon>Ascomycota</taxon>
        <taxon>Pezizomycotina</taxon>
        <taxon>Dothideomycetes</taxon>
        <taxon>Pleosporomycetidae</taxon>
        <taxon>Venturiales</taxon>
        <taxon>Sympoventuriaceae</taxon>
        <taxon>Verruconis</taxon>
    </lineage>
</organism>
<comment type="similarity">
    <text evidence="2">Belongs to the wax synthase family.</text>
</comment>
<dbReference type="Pfam" id="PF13813">
    <property type="entry name" value="MBOAT_2"/>
    <property type="match status" value="1"/>
</dbReference>
<feature type="domain" description="Wax synthase" evidence="8">
    <location>
        <begin position="243"/>
        <end position="328"/>
    </location>
</feature>
<feature type="transmembrane region" description="Helical" evidence="7">
    <location>
        <begin position="6"/>
        <end position="23"/>
    </location>
</feature>
<feature type="transmembrane region" description="Helical" evidence="7">
    <location>
        <begin position="153"/>
        <end position="173"/>
    </location>
</feature>
<keyword evidence="3" id="KW-0808">Transferase</keyword>
<feature type="transmembrane region" description="Helical" evidence="7">
    <location>
        <begin position="294"/>
        <end position="311"/>
    </location>
</feature>
<dbReference type="GO" id="GO:0008374">
    <property type="term" value="F:O-acyltransferase activity"/>
    <property type="evidence" value="ECO:0007669"/>
    <property type="project" value="InterPro"/>
</dbReference>
<dbReference type="GO" id="GO:0006629">
    <property type="term" value="P:lipid metabolic process"/>
    <property type="evidence" value="ECO:0007669"/>
    <property type="project" value="InterPro"/>
</dbReference>
<dbReference type="Proteomes" id="UP000053259">
    <property type="component" value="Unassembled WGS sequence"/>
</dbReference>
<feature type="transmembrane region" description="Helical" evidence="7">
    <location>
        <begin position="362"/>
        <end position="384"/>
    </location>
</feature>
<comment type="subcellular location">
    <subcellularLocation>
        <location evidence="1">Membrane</location>
        <topology evidence="1">Multi-pass membrane protein</topology>
    </subcellularLocation>
</comment>
<dbReference type="GeneID" id="27315133"/>
<keyword evidence="6 7" id="KW-0472">Membrane</keyword>
<keyword evidence="10" id="KW-1185">Reference proteome</keyword>
<dbReference type="InterPro" id="IPR032805">
    <property type="entry name" value="Wax_synthase_dom"/>
</dbReference>
<dbReference type="PANTHER" id="PTHR31595">
    <property type="entry name" value="LONG-CHAIN-ALCOHOL O-FATTY-ACYLTRANSFERASE 3-RELATED"/>
    <property type="match status" value="1"/>
</dbReference>
<dbReference type="GO" id="GO:0016020">
    <property type="term" value="C:membrane"/>
    <property type="evidence" value="ECO:0007669"/>
    <property type="project" value="UniProtKB-SubCell"/>
</dbReference>
<dbReference type="PANTHER" id="PTHR31595:SF27">
    <property type="entry name" value="WAX SYNTHASE DOMAIN-CONTAINING PROTEIN-RELATED"/>
    <property type="match status" value="1"/>
</dbReference>
<evidence type="ECO:0000256" key="4">
    <source>
        <dbReference type="ARBA" id="ARBA00022692"/>
    </source>
</evidence>
<sequence length="409" mass="46239">MLIHPVLVFVASNAIVVLTAGYTDRGSFLRYASLLVLAGFAYLMPRALVSFSSTTGWVGRVSSGAVFWSIITVFDRLILRGWDYRNYRSHLLDDKKRSIKQHEMRPGDVAKVRMDFGSEVSGEARGVGKFWEVKNVPPFSRKDTRFVPSRGSFVFWQAFTVVVCYFVHNWAVAMMVGLDRNLLQEEYIPLLIRLSELTFEEIYTRVVATFSYWAAQYCMMQFFYSVAALCTAIFKPLDIPLFRPLFGSPQDAYTVRNAWGKSWHQTLRSGLEGTSGFLAHDVLCLPRSGLLQRYVKILISFCISGIMHVFADMGGGLSMLQSGSLQFFSMQAIGIMIEDAVQALFGKSFQPENAHARAIGRLFGYLWVAFFFTWTSPVWIYPVILNTRRSDALLGFAAVKPVILGKQVE</sequence>
<feature type="transmembrane region" description="Helical" evidence="7">
    <location>
        <begin position="28"/>
        <end position="45"/>
    </location>
</feature>
<dbReference type="AlphaFoldDB" id="A0A0D2A3J5"/>
<evidence type="ECO:0000313" key="9">
    <source>
        <dbReference type="EMBL" id="KIW01393.1"/>
    </source>
</evidence>
<dbReference type="InParanoid" id="A0A0D2A3J5"/>
<dbReference type="HOGENOM" id="CLU_032731_0_1_1"/>
<evidence type="ECO:0000256" key="3">
    <source>
        <dbReference type="ARBA" id="ARBA00022679"/>
    </source>
</evidence>
<proteinExistence type="inferred from homology"/>
<feature type="transmembrane region" description="Helical" evidence="7">
    <location>
        <begin position="214"/>
        <end position="234"/>
    </location>
</feature>
<evidence type="ECO:0000259" key="8">
    <source>
        <dbReference type="Pfam" id="PF13813"/>
    </source>
</evidence>
<keyword evidence="5 7" id="KW-1133">Transmembrane helix</keyword>
<dbReference type="RefSeq" id="XP_016211262.1">
    <property type="nucleotide sequence ID" value="XM_016360890.1"/>
</dbReference>
<protein>
    <recommendedName>
        <fullName evidence="8">Wax synthase domain-containing protein</fullName>
    </recommendedName>
</protein>
<evidence type="ECO:0000256" key="5">
    <source>
        <dbReference type="ARBA" id="ARBA00022989"/>
    </source>
</evidence>
<gene>
    <name evidence="9" type="ORF">PV09_07160</name>
</gene>
<evidence type="ECO:0000256" key="7">
    <source>
        <dbReference type="SAM" id="Phobius"/>
    </source>
</evidence>
<reference evidence="9 10" key="1">
    <citation type="submission" date="2015-01" db="EMBL/GenBank/DDBJ databases">
        <title>The Genome Sequence of Ochroconis gallopava CBS43764.</title>
        <authorList>
            <consortium name="The Broad Institute Genomics Platform"/>
            <person name="Cuomo C."/>
            <person name="de Hoog S."/>
            <person name="Gorbushina A."/>
            <person name="Stielow B."/>
            <person name="Teixiera M."/>
            <person name="Abouelleil A."/>
            <person name="Chapman S.B."/>
            <person name="Priest M."/>
            <person name="Young S.K."/>
            <person name="Wortman J."/>
            <person name="Nusbaum C."/>
            <person name="Birren B."/>
        </authorList>
    </citation>
    <scope>NUCLEOTIDE SEQUENCE [LARGE SCALE GENOMIC DNA]</scope>
    <source>
        <strain evidence="9 10">CBS 43764</strain>
    </source>
</reference>
<evidence type="ECO:0000256" key="1">
    <source>
        <dbReference type="ARBA" id="ARBA00004141"/>
    </source>
</evidence>
<accession>A0A0D2A3J5</accession>
<keyword evidence="4 7" id="KW-0812">Transmembrane</keyword>
<evidence type="ECO:0000256" key="6">
    <source>
        <dbReference type="ARBA" id="ARBA00023136"/>
    </source>
</evidence>
<dbReference type="EMBL" id="KN847555">
    <property type="protein sequence ID" value="KIW01393.1"/>
    <property type="molecule type" value="Genomic_DNA"/>
</dbReference>
<evidence type="ECO:0000256" key="2">
    <source>
        <dbReference type="ARBA" id="ARBA00007282"/>
    </source>
</evidence>
<dbReference type="OrthoDB" id="1077582at2759"/>
<dbReference type="VEuPathDB" id="FungiDB:PV09_07160"/>
<evidence type="ECO:0000313" key="10">
    <source>
        <dbReference type="Proteomes" id="UP000053259"/>
    </source>
</evidence>
<dbReference type="InterPro" id="IPR044851">
    <property type="entry name" value="Wax_synthase"/>
</dbReference>